<proteinExistence type="predicted"/>
<comment type="caution">
    <text evidence="1">The sequence shown here is derived from an EMBL/GenBank/DDBJ whole genome shotgun (WGS) entry which is preliminary data.</text>
</comment>
<dbReference type="EMBL" id="QGNW01002291">
    <property type="protein sequence ID" value="RVW21465.1"/>
    <property type="molecule type" value="Genomic_DNA"/>
</dbReference>
<evidence type="ECO:0000313" key="2">
    <source>
        <dbReference type="Proteomes" id="UP000288805"/>
    </source>
</evidence>
<gene>
    <name evidence="1" type="ORF">CK203_115003</name>
</gene>
<dbReference type="Proteomes" id="UP000288805">
    <property type="component" value="Unassembled WGS sequence"/>
</dbReference>
<accession>A0A438CE39</accession>
<dbReference type="AlphaFoldDB" id="A0A438CE39"/>
<organism evidence="1 2">
    <name type="scientific">Vitis vinifera</name>
    <name type="common">Grape</name>
    <dbReference type="NCBI Taxonomy" id="29760"/>
    <lineage>
        <taxon>Eukaryota</taxon>
        <taxon>Viridiplantae</taxon>
        <taxon>Streptophyta</taxon>
        <taxon>Embryophyta</taxon>
        <taxon>Tracheophyta</taxon>
        <taxon>Spermatophyta</taxon>
        <taxon>Magnoliopsida</taxon>
        <taxon>eudicotyledons</taxon>
        <taxon>Gunneridae</taxon>
        <taxon>Pentapetalae</taxon>
        <taxon>rosids</taxon>
        <taxon>Vitales</taxon>
        <taxon>Vitaceae</taxon>
        <taxon>Viteae</taxon>
        <taxon>Vitis</taxon>
    </lineage>
</organism>
<name>A0A438CE39_VITVI</name>
<sequence>MTLKEFFYPKVAMDFYPSMTIQGAQSPTTIHFSIDGCQGILEARHIAEALHIPYKPVDPAHFREWSLYLNGTWSASYLGGLLEIHSFYVRSFHLGCS</sequence>
<protein>
    <submittedName>
        <fullName evidence="1">Uncharacterized protein</fullName>
    </submittedName>
</protein>
<reference evidence="1 2" key="1">
    <citation type="journal article" date="2018" name="PLoS Genet.">
        <title>Population sequencing reveals clonal diversity and ancestral inbreeding in the grapevine cultivar Chardonnay.</title>
        <authorList>
            <person name="Roach M.J."/>
            <person name="Johnson D.L."/>
            <person name="Bohlmann J."/>
            <person name="van Vuuren H.J."/>
            <person name="Jones S.J."/>
            <person name="Pretorius I.S."/>
            <person name="Schmidt S.A."/>
            <person name="Borneman A.R."/>
        </authorList>
    </citation>
    <scope>NUCLEOTIDE SEQUENCE [LARGE SCALE GENOMIC DNA]</scope>
    <source>
        <strain evidence="2">cv. Chardonnay</strain>
        <tissue evidence="1">Leaf</tissue>
    </source>
</reference>
<evidence type="ECO:0000313" key="1">
    <source>
        <dbReference type="EMBL" id="RVW21465.1"/>
    </source>
</evidence>